<sequence>MPSITAAGRTTPGKGWQTHSDYAIYIDIDTSGHFSSTSDVPIYTISLGGDNGMWDSNGAQCVYRATHDGFRVYLRSNFRDTKLDVASAQDNNWFINWHGVQQF</sequence>
<dbReference type="Proteomes" id="UP000467124">
    <property type="component" value="Unassembled WGS sequence"/>
</dbReference>
<accession>A0A7K2IXU6</accession>
<gene>
    <name evidence="1" type="ORF">GTW20_21725</name>
</gene>
<comment type="caution">
    <text evidence="1">The sequence shown here is derived from an EMBL/GenBank/DDBJ whole genome shotgun (WGS) entry which is preliminary data.</text>
</comment>
<organism evidence="1 2">
    <name type="scientific">Nocardiopsis alba</name>
    <dbReference type="NCBI Taxonomy" id="53437"/>
    <lineage>
        <taxon>Bacteria</taxon>
        <taxon>Bacillati</taxon>
        <taxon>Actinomycetota</taxon>
        <taxon>Actinomycetes</taxon>
        <taxon>Streptosporangiales</taxon>
        <taxon>Nocardiopsidaceae</taxon>
        <taxon>Nocardiopsis</taxon>
    </lineage>
</organism>
<dbReference type="RefSeq" id="WP_161111700.1">
    <property type="nucleotide sequence ID" value="NZ_WWHY01000001.1"/>
</dbReference>
<dbReference type="AlphaFoldDB" id="A0A7K2IXU6"/>
<evidence type="ECO:0000313" key="2">
    <source>
        <dbReference type="Proteomes" id="UP000467124"/>
    </source>
</evidence>
<reference evidence="1 2" key="1">
    <citation type="journal article" date="2019" name="Nat. Commun.">
        <title>The antimicrobial potential of Streptomyces from insect microbiomes.</title>
        <authorList>
            <person name="Chevrette M.G."/>
            <person name="Carlson C.M."/>
            <person name="Ortega H.E."/>
            <person name="Thomas C."/>
            <person name="Ananiev G.E."/>
            <person name="Barns K.J."/>
            <person name="Book A.J."/>
            <person name="Cagnazzo J."/>
            <person name="Carlos C."/>
            <person name="Flanigan W."/>
            <person name="Grubbs K.J."/>
            <person name="Horn H.A."/>
            <person name="Hoffmann F.M."/>
            <person name="Klassen J.L."/>
            <person name="Knack J.J."/>
            <person name="Lewin G.R."/>
            <person name="McDonald B.R."/>
            <person name="Muller L."/>
            <person name="Melo W.G.P."/>
            <person name="Pinto-Tomas A.A."/>
            <person name="Schmitz A."/>
            <person name="Wendt-Pienkowski E."/>
            <person name="Wildman S."/>
            <person name="Zhao M."/>
            <person name="Zhang F."/>
            <person name="Bugni T.S."/>
            <person name="Andes D.R."/>
            <person name="Pupo M.T."/>
            <person name="Currie C.R."/>
        </authorList>
    </citation>
    <scope>NUCLEOTIDE SEQUENCE [LARGE SCALE GENOMIC DNA]</scope>
    <source>
        <strain evidence="1 2">SID5840</strain>
    </source>
</reference>
<name>A0A7K2IXU6_9ACTN</name>
<protein>
    <submittedName>
        <fullName evidence="1">Uncharacterized protein</fullName>
    </submittedName>
</protein>
<proteinExistence type="predicted"/>
<evidence type="ECO:0000313" key="1">
    <source>
        <dbReference type="EMBL" id="MYR34801.1"/>
    </source>
</evidence>
<dbReference type="EMBL" id="WWHY01000001">
    <property type="protein sequence ID" value="MYR34801.1"/>
    <property type="molecule type" value="Genomic_DNA"/>
</dbReference>